<feature type="domain" description="HTH lysR-type" evidence="5">
    <location>
        <begin position="8"/>
        <end position="65"/>
    </location>
</feature>
<gene>
    <name evidence="6" type="ORF">OE647_18845</name>
</gene>
<keyword evidence="2" id="KW-0805">Transcription regulation</keyword>
<keyword evidence="7" id="KW-1185">Reference proteome</keyword>
<evidence type="ECO:0000259" key="5">
    <source>
        <dbReference type="PROSITE" id="PS50931"/>
    </source>
</evidence>
<proteinExistence type="inferred from homology"/>
<dbReference type="Gene3D" id="3.40.190.10">
    <property type="entry name" value="Periplasmic binding protein-like II"/>
    <property type="match status" value="2"/>
</dbReference>
<sequence length="310" mass="34650">MRYWKRIPPLKSLLALEAAARHASFTRAADELNVSQSAVSHAITTAETFLGAQLINRSTRPISLTPEGKAYVATLANCFTQLAAEADGLRRRRAADVLTISCNLAYGNYWLLPRLKGFHAAHPDLQVNMVTTYQGLASLDEGIDVAIRFGRGDWPGREARLLFRERIVPVASPDYVERNAPVRSAGDLLSHDLLHALSVERSWYDWQQWFEQFGVTAPNPLPWPMFDNHLLMMQAALSGRGVALGWIGTASDFLRQGLLVKVLDVPIVLDEGLYVVVRRQRDRRIERFLDWITDCAGSEAAALEQPFRGA</sequence>
<dbReference type="PRINTS" id="PR00039">
    <property type="entry name" value="HTHLYSR"/>
</dbReference>
<evidence type="ECO:0000256" key="4">
    <source>
        <dbReference type="ARBA" id="ARBA00023163"/>
    </source>
</evidence>
<comment type="caution">
    <text evidence="6">The sequence shown here is derived from an EMBL/GenBank/DDBJ whole genome shotgun (WGS) entry which is preliminary data.</text>
</comment>
<evidence type="ECO:0000256" key="2">
    <source>
        <dbReference type="ARBA" id="ARBA00023015"/>
    </source>
</evidence>
<dbReference type="SUPFAM" id="SSF46785">
    <property type="entry name" value="Winged helix' DNA-binding domain"/>
    <property type="match status" value="1"/>
</dbReference>
<evidence type="ECO:0000256" key="1">
    <source>
        <dbReference type="ARBA" id="ARBA00009437"/>
    </source>
</evidence>
<dbReference type="EMBL" id="JAOWLA010000027">
    <property type="protein sequence ID" value="MCV2866773.1"/>
    <property type="molecule type" value="Genomic_DNA"/>
</dbReference>
<dbReference type="PROSITE" id="PS50931">
    <property type="entry name" value="HTH_LYSR"/>
    <property type="match status" value="1"/>
</dbReference>
<dbReference type="Pfam" id="PF00126">
    <property type="entry name" value="HTH_1"/>
    <property type="match status" value="1"/>
</dbReference>
<evidence type="ECO:0000256" key="3">
    <source>
        <dbReference type="ARBA" id="ARBA00023125"/>
    </source>
</evidence>
<dbReference type="CDD" id="cd08432">
    <property type="entry name" value="PBP2_GcdR_TrpI_HvrB_AmpR_like"/>
    <property type="match status" value="1"/>
</dbReference>
<dbReference type="PANTHER" id="PTHR30537">
    <property type="entry name" value="HTH-TYPE TRANSCRIPTIONAL REGULATOR"/>
    <property type="match status" value="1"/>
</dbReference>
<evidence type="ECO:0000313" key="6">
    <source>
        <dbReference type="EMBL" id="MCV2866773.1"/>
    </source>
</evidence>
<organism evidence="6 7">
    <name type="scientific">Albidovulum sediminicola</name>
    <dbReference type="NCBI Taxonomy" id="2984331"/>
    <lineage>
        <taxon>Bacteria</taxon>
        <taxon>Pseudomonadati</taxon>
        <taxon>Pseudomonadota</taxon>
        <taxon>Alphaproteobacteria</taxon>
        <taxon>Rhodobacterales</taxon>
        <taxon>Paracoccaceae</taxon>
        <taxon>Albidovulum</taxon>
    </lineage>
</organism>
<protein>
    <submittedName>
        <fullName evidence="6">LysR substrate-binding domain-containing protein</fullName>
    </submittedName>
</protein>
<dbReference type="InterPro" id="IPR036388">
    <property type="entry name" value="WH-like_DNA-bd_sf"/>
</dbReference>
<evidence type="ECO:0000313" key="7">
    <source>
        <dbReference type="Proteomes" id="UP001652503"/>
    </source>
</evidence>
<dbReference type="InterPro" id="IPR000847">
    <property type="entry name" value="LysR_HTH_N"/>
</dbReference>
<dbReference type="RefSeq" id="WP_263723306.1">
    <property type="nucleotide sequence ID" value="NZ_JAOWLA010000027.1"/>
</dbReference>
<dbReference type="Pfam" id="PF03466">
    <property type="entry name" value="LysR_substrate"/>
    <property type="match status" value="1"/>
</dbReference>
<name>A0ABT2Z6K3_9RHOB</name>
<dbReference type="InterPro" id="IPR036390">
    <property type="entry name" value="WH_DNA-bd_sf"/>
</dbReference>
<dbReference type="SUPFAM" id="SSF53850">
    <property type="entry name" value="Periplasmic binding protein-like II"/>
    <property type="match status" value="1"/>
</dbReference>
<dbReference type="Proteomes" id="UP001652503">
    <property type="component" value="Unassembled WGS sequence"/>
</dbReference>
<dbReference type="Gene3D" id="1.10.10.10">
    <property type="entry name" value="Winged helix-like DNA-binding domain superfamily/Winged helix DNA-binding domain"/>
    <property type="match status" value="1"/>
</dbReference>
<dbReference type="InterPro" id="IPR058163">
    <property type="entry name" value="LysR-type_TF_proteobact-type"/>
</dbReference>
<keyword evidence="4" id="KW-0804">Transcription</keyword>
<dbReference type="InterPro" id="IPR005119">
    <property type="entry name" value="LysR_subst-bd"/>
</dbReference>
<reference evidence="6 7" key="1">
    <citation type="submission" date="2022-10" db="EMBL/GenBank/DDBJ databases">
        <title>Defluviimonas sp. nov., isolated from ocean surface water.</title>
        <authorList>
            <person name="He W."/>
            <person name="Wang L."/>
            <person name="Zhang D.-F."/>
        </authorList>
    </citation>
    <scope>NUCLEOTIDE SEQUENCE [LARGE SCALE GENOMIC DNA]</scope>
    <source>
        <strain evidence="6 7">WL0075</strain>
    </source>
</reference>
<dbReference type="PANTHER" id="PTHR30537:SF74">
    <property type="entry name" value="HTH-TYPE TRANSCRIPTIONAL REGULATOR TRPI"/>
    <property type="match status" value="1"/>
</dbReference>
<keyword evidence="3" id="KW-0238">DNA-binding</keyword>
<comment type="similarity">
    <text evidence="1">Belongs to the LysR transcriptional regulatory family.</text>
</comment>
<accession>A0ABT2Z6K3</accession>